<accession>A0A542ZEQ9</accession>
<dbReference type="EMBL" id="VFOQ01000001">
    <property type="protein sequence ID" value="TQL58750.1"/>
    <property type="molecule type" value="Genomic_DNA"/>
</dbReference>
<organism evidence="2 3">
    <name type="scientific">Oryzihumus leptocrescens</name>
    <dbReference type="NCBI Taxonomy" id="297536"/>
    <lineage>
        <taxon>Bacteria</taxon>
        <taxon>Bacillati</taxon>
        <taxon>Actinomycetota</taxon>
        <taxon>Actinomycetes</taxon>
        <taxon>Micrococcales</taxon>
        <taxon>Intrasporangiaceae</taxon>
        <taxon>Oryzihumus</taxon>
    </lineage>
</organism>
<reference evidence="2 3" key="1">
    <citation type="submission" date="2019-06" db="EMBL/GenBank/DDBJ databases">
        <title>Sequencing the genomes of 1000 actinobacteria strains.</title>
        <authorList>
            <person name="Klenk H.-P."/>
        </authorList>
    </citation>
    <scope>NUCLEOTIDE SEQUENCE [LARGE SCALE GENOMIC DNA]</scope>
    <source>
        <strain evidence="2 3">DSM 18082</strain>
    </source>
</reference>
<dbReference type="AlphaFoldDB" id="A0A542ZEQ9"/>
<feature type="region of interest" description="Disordered" evidence="1">
    <location>
        <begin position="108"/>
        <end position="129"/>
    </location>
</feature>
<keyword evidence="3" id="KW-1185">Reference proteome</keyword>
<name>A0A542ZEQ9_9MICO</name>
<dbReference type="Proteomes" id="UP000319514">
    <property type="component" value="Unassembled WGS sequence"/>
</dbReference>
<comment type="caution">
    <text evidence="2">The sequence shown here is derived from an EMBL/GenBank/DDBJ whole genome shotgun (WGS) entry which is preliminary data.</text>
</comment>
<gene>
    <name evidence="2" type="ORF">FB474_0086</name>
</gene>
<evidence type="ECO:0000313" key="3">
    <source>
        <dbReference type="Proteomes" id="UP000319514"/>
    </source>
</evidence>
<feature type="compositionally biased region" description="Basic and acidic residues" evidence="1">
    <location>
        <begin position="27"/>
        <end position="37"/>
    </location>
</feature>
<evidence type="ECO:0000256" key="1">
    <source>
        <dbReference type="SAM" id="MobiDB-lite"/>
    </source>
</evidence>
<protein>
    <submittedName>
        <fullName evidence="2">Uncharacterized protein</fullName>
    </submittedName>
</protein>
<proteinExistence type="predicted"/>
<evidence type="ECO:0000313" key="2">
    <source>
        <dbReference type="EMBL" id="TQL58750.1"/>
    </source>
</evidence>
<sequence length="331" mass="35995">MCRSKADGDRRCDWHSGIRNAKRRERYAKAKADRDQVLDDDVEGDDRWPQPRFTDAELADCLPAHLSALDEVWEPVDPVYAAEIRAHTAASQAVPNLPVREMLARKPAAGHRRVITQGPGPDGKRRRDFDPSEWSQVAHAVDPTGLDVRTVGLIQHRETGGWIAYRATGPAVGSGPWDIRAYQGTSLADATASLSDYERARMGLPTGDSTWDDRQSRVAGSASLPESLREARIGALISEDGTPEPWIPSRWTATGREISTYGGDLSTVSSGVLRGRVPGRWVGYRAVEREGQPVRVTAHVADSAAAAITRGCDPQHRADVLASLEPEAAAA</sequence>
<feature type="region of interest" description="Disordered" evidence="1">
    <location>
        <begin position="25"/>
        <end position="51"/>
    </location>
</feature>
<dbReference type="RefSeq" id="WP_141786850.1">
    <property type="nucleotide sequence ID" value="NZ_BAAAKX010000006.1"/>
</dbReference>